<dbReference type="PANTHER" id="PTHR42693:SF15">
    <property type="entry name" value="ARYLSULFATASE"/>
    <property type="match status" value="1"/>
</dbReference>
<evidence type="ECO:0000256" key="5">
    <source>
        <dbReference type="ARBA" id="ARBA00001947"/>
    </source>
</evidence>
<sequence>MSWLISIWIVMLYGLELIFGRRMNECADHDCEIQPATPERPNIVILMVDDLGYGDLQSYGHPNQEVGEIDNMIREGVRFTQAYSADSMCSPSRAGFMTGRLPIRLGVTGGARVFLPHDVGGLPKEEETMAEMLKRYGYVTGMIGKWHLGINKYNSTDGTFLPSQRGFDFVGLNLPWTNVWQCDTTKEFVRSPNETLCFLYDGDFIVQQPIRFEHLTEALVNDWKRFLRERMENDIQKKPFFFYFSFPHVHSSQFANKRFRYSSVRGLFGDNINEMAWAVGQVLNSLRKEKIEKQTLVILMSDHGPHQELCLNGGSTAGLKGGKSNSFEGGFRIPFVSWMPGTVRSGIASHEVIWSLDLFPTFEQLASKGRKWKRRNVFYDGIEIWNQLKGLSSNSKGNRVSDAPLALGRPIFYYCNTHLMAIRYGNYKVHFKTSPIFKNSTNDPQVDKLCPGGKPIDDWYVSQRCPEDQLYVHNPPLLYDLLVDPYEMYPLPQNNQKIRGILNDVIRIRDRHLQTISPVPQQLGNFSTAVLPCCNPPSCHCDFMLNKRTQRDNVINDSDNWAANVFNDISIGALAISRNEQEISHMLNCWQTEYTNSSDRVYQYLTFHSEIRPVDVFFCSFFCGVISCGGDGINFAGEMCGTNILKPIICPSILNSDLSNLAEECQKLLQYGADYLHLDVMDGHFVPNLTFGHPVIDCLRRNLGPEPFFDVHMMVLNPERWVEPMKKAGASQFVFHFEAMESDKSCQMLINRIKHSGMKVGVAIKPHTSVEKIEALVDMDMVLVMTVEPGFGGQKFMADMMEKVRVLRSAHPFLNIQVDGGVGLDNVEICAKAGANVIVSGTGILKTPNPATVIAEMREKVSAALKQNRKE</sequence>
<dbReference type="NCBIfam" id="TIGR01163">
    <property type="entry name" value="rpe"/>
    <property type="match status" value="1"/>
</dbReference>
<dbReference type="Gene3D" id="3.20.20.70">
    <property type="entry name" value="Aldolase class I"/>
    <property type="match status" value="1"/>
</dbReference>
<feature type="chain" id="PRO_5035308809" description="ribulose-phosphate 3-epimerase" evidence="14">
    <location>
        <begin position="21"/>
        <end position="871"/>
    </location>
</feature>
<dbReference type="SUPFAM" id="SSF53649">
    <property type="entry name" value="Alkaline phosphatase-like"/>
    <property type="match status" value="1"/>
</dbReference>
<comment type="caution">
    <text evidence="16">The sequence shown here is derived from an EMBL/GenBank/DDBJ whole genome shotgun (WGS) entry which is preliminary data.</text>
</comment>
<comment type="cofactor">
    <cofactor evidence="4">
        <name>Co(2+)</name>
        <dbReference type="ChEBI" id="CHEBI:48828"/>
    </cofactor>
</comment>
<comment type="similarity">
    <text evidence="8">Belongs to the ribulose-phosphate 3-epimerase family.</text>
</comment>
<keyword evidence="14" id="KW-0732">Signal</keyword>
<dbReference type="NCBIfam" id="NF004076">
    <property type="entry name" value="PRK05581.1-4"/>
    <property type="match status" value="1"/>
</dbReference>
<dbReference type="InterPro" id="IPR000917">
    <property type="entry name" value="Sulfatase_N"/>
</dbReference>
<gene>
    <name evidence="16" type="ORF">CJOHNSTONI_LOCUS508</name>
</gene>
<dbReference type="GO" id="GO:0006098">
    <property type="term" value="P:pentose-phosphate shunt"/>
    <property type="evidence" value="ECO:0007669"/>
    <property type="project" value="InterPro"/>
</dbReference>
<evidence type="ECO:0000259" key="15">
    <source>
        <dbReference type="Pfam" id="PF00884"/>
    </source>
</evidence>
<comment type="cofactor">
    <cofactor evidence="5">
        <name>Zn(2+)</name>
        <dbReference type="ChEBI" id="CHEBI:29105"/>
    </cofactor>
</comment>
<dbReference type="InterPro" id="IPR024607">
    <property type="entry name" value="Sulfatase_CS"/>
</dbReference>
<evidence type="ECO:0000256" key="10">
    <source>
        <dbReference type="ARBA" id="ARBA00022723"/>
    </source>
</evidence>
<name>A0A8J2Q850_9BILA</name>
<dbReference type="HAMAP" id="MF_02227">
    <property type="entry name" value="RPE"/>
    <property type="match status" value="1"/>
</dbReference>
<dbReference type="SUPFAM" id="SSF51366">
    <property type="entry name" value="Ribulose-phoshate binding barrel"/>
    <property type="match status" value="1"/>
</dbReference>
<dbReference type="EC" id="5.1.3.1" evidence="9"/>
<comment type="similarity">
    <text evidence="7">Belongs to the sulfatase family.</text>
</comment>
<keyword evidence="10" id="KW-0479">Metal-binding</keyword>
<feature type="domain" description="Sulfatase N-terminal" evidence="15">
    <location>
        <begin position="41"/>
        <end position="366"/>
    </location>
</feature>
<feature type="signal peptide" evidence="14">
    <location>
        <begin position="1"/>
        <end position="20"/>
    </location>
</feature>
<evidence type="ECO:0000256" key="6">
    <source>
        <dbReference type="ARBA" id="ARBA00001954"/>
    </source>
</evidence>
<dbReference type="GO" id="GO:0046872">
    <property type="term" value="F:metal ion binding"/>
    <property type="evidence" value="ECO:0007669"/>
    <property type="project" value="UniProtKB-KW"/>
</dbReference>
<dbReference type="InterPro" id="IPR017850">
    <property type="entry name" value="Alkaline_phosphatase_core_sf"/>
</dbReference>
<dbReference type="PANTHER" id="PTHR42693">
    <property type="entry name" value="ARYLSULFATASE FAMILY MEMBER"/>
    <property type="match status" value="1"/>
</dbReference>
<dbReference type="AlphaFoldDB" id="A0A8J2Q850"/>
<dbReference type="PROSITE" id="PS01085">
    <property type="entry name" value="RIBUL_P_3_EPIMER_1"/>
    <property type="match status" value="1"/>
</dbReference>
<evidence type="ECO:0000313" key="17">
    <source>
        <dbReference type="Proteomes" id="UP000746747"/>
    </source>
</evidence>
<dbReference type="GO" id="GO:0004065">
    <property type="term" value="F:arylsulfatase activity"/>
    <property type="evidence" value="ECO:0007669"/>
    <property type="project" value="TreeGrafter"/>
</dbReference>
<dbReference type="PROSITE" id="PS00523">
    <property type="entry name" value="SULFATASE_1"/>
    <property type="match status" value="1"/>
</dbReference>
<dbReference type="InterPro" id="IPR011060">
    <property type="entry name" value="RibuloseP-bd_barrel"/>
</dbReference>
<evidence type="ECO:0000256" key="4">
    <source>
        <dbReference type="ARBA" id="ARBA00001941"/>
    </source>
</evidence>
<evidence type="ECO:0000256" key="12">
    <source>
        <dbReference type="ARBA" id="ARBA00022837"/>
    </source>
</evidence>
<evidence type="ECO:0000256" key="3">
    <source>
        <dbReference type="ARBA" id="ARBA00001936"/>
    </source>
</evidence>
<dbReference type="PROSITE" id="PS00149">
    <property type="entry name" value="SULFATASE_2"/>
    <property type="match status" value="1"/>
</dbReference>
<evidence type="ECO:0000256" key="14">
    <source>
        <dbReference type="SAM" id="SignalP"/>
    </source>
</evidence>
<evidence type="ECO:0000313" key="16">
    <source>
        <dbReference type="EMBL" id="CAG9529976.1"/>
    </source>
</evidence>
<dbReference type="Gene3D" id="3.40.720.10">
    <property type="entry name" value="Alkaline Phosphatase, subunit A"/>
    <property type="match status" value="1"/>
</dbReference>
<dbReference type="EMBL" id="CAKAEH010000123">
    <property type="protein sequence ID" value="CAG9529976.1"/>
    <property type="molecule type" value="Genomic_DNA"/>
</dbReference>
<dbReference type="Pfam" id="PF14707">
    <property type="entry name" value="Sulfatase_C"/>
    <property type="match status" value="1"/>
</dbReference>
<comment type="catalytic activity">
    <reaction evidence="1">
        <text>D-ribulose 5-phosphate = D-xylulose 5-phosphate</text>
        <dbReference type="Rhea" id="RHEA:13677"/>
        <dbReference type="ChEBI" id="CHEBI:57737"/>
        <dbReference type="ChEBI" id="CHEBI:58121"/>
        <dbReference type="EC" id="5.1.3.1"/>
    </reaction>
</comment>
<dbReference type="Proteomes" id="UP000746747">
    <property type="component" value="Unassembled WGS sequence"/>
</dbReference>
<dbReference type="InterPro" id="IPR013785">
    <property type="entry name" value="Aldolase_TIM"/>
</dbReference>
<comment type="cofactor">
    <cofactor evidence="2">
        <name>Ca(2+)</name>
        <dbReference type="ChEBI" id="CHEBI:29108"/>
    </cofactor>
</comment>
<keyword evidence="17" id="KW-1185">Reference proteome</keyword>
<proteinExistence type="inferred from homology"/>
<dbReference type="InterPro" id="IPR026019">
    <property type="entry name" value="Ribul_P_3_epim"/>
</dbReference>
<evidence type="ECO:0000256" key="2">
    <source>
        <dbReference type="ARBA" id="ARBA00001913"/>
    </source>
</evidence>
<dbReference type="CDD" id="cd00429">
    <property type="entry name" value="RPE"/>
    <property type="match status" value="1"/>
</dbReference>
<evidence type="ECO:0000256" key="13">
    <source>
        <dbReference type="ARBA" id="ARBA00023235"/>
    </source>
</evidence>
<dbReference type="Gene3D" id="3.30.1120.10">
    <property type="match status" value="1"/>
</dbReference>
<evidence type="ECO:0000256" key="11">
    <source>
        <dbReference type="ARBA" id="ARBA00022801"/>
    </source>
</evidence>
<evidence type="ECO:0000256" key="9">
    <source>
        <dbReference type="ARBA" id="ARBA00013188"/>
    </source>
</evidence>
<dbReference type="InterPro" id="IPR000056">
    <property type="entry name" value="Ribul_P_3_epim-like"/>
</dbReference>
<comment type="cofactor">
    <cofactor evidence="3">
        <name>Mn(2+)</name>
        <dbReference type="ChEBI" id="CHEBI:29035"/>
    </cofactor>
</comment>
<dbReference type="GO" id="GO:0005975">
    <property type="term" value="P:carbohydrate metabolic process"/>
    <property type="evidence" value="ECO:0007669"/>
    <property type="project" value="InterPro"/>
</dbReference>
<evidence type="ECO:0000256" key="7">
    <source>
        <dbReference type="ARBA" id="ARBA00008779"/>
    </source>
</evidence>
<dbReference type="Pfam" id="PF00834">
    <property type="entry name" value="Ribul_P_3_epim"/>
    <property type="match status" value="1"/>
</dbReference>
<reference evidence="16" key="1">
    <citation type="submission" date="2021-09" db="EMBL/GenBank/DDBJ databases">
        <authorList>
            <consortium name="Pathogen Informatics"/>
        </authorList>
    </citation>
    <scope>NUCLEOTIDE SEQUENCE</scope>
</reference>
<keyword evidence="11" id="KW-0378">Hydrolase</keyword>
<evidence type="ECO:0000256" key="8">
    <source>
        <dbReference type="ARBA" id="ARBA00009541"/>
    </source>
</evidence>
<organism evidence="16 17">
    <name type="scientific">Cercopithifilaria johnstoni</name>
    <dbReference type="NCBI Taxonomy" id="2874296"/>
    <lineage>
        <taxon>Eukaryota</taxon>
        <taxon>Metazoa</taxon>
        <taxon>Ecdysozoa</taxon>
        <taxon>Nematoda</taxon>
        <taxon>Chromadorea</taxon>
        <taxon>Rhabditida</taxon>
        <taxon>Spirurina</taxon>
        <taxon>Spiruromorpha</taxon>
        <taxon>Filarioidea</taxon>
        <taxon>Onchocercidae</taxon>
        <taxon>Cercopithifilaria</taxon>
    </lineage>
</organism>
<dbReference type="InterPro" id="IPR050738">
    <property type="entry name" value="Sulfatase"/>
</dbReference>
<dbReference type="PROSITE" id="PS01086">
    <property type="entry name" value="RIBUL_P_3_EPIMER_2"/>
    <property type="match status" value="1"/>
</dbReference>
<dbReference type="Pfam" id="PF00884">
    <property type="entry name" value="Sulfatase"/>
    <property type="match status" value="1"/>
</dbReference>
<evidence type="ECO:0000256" key="1">
    <source>
        <dbReference type="ARBA" id="ARBA00001782"/>
    </source>
</evidence>
<dbReference type="FunFam" id="3.20.20.70:FF:000171">
    <property type="entry name" value="Ribulose-phosphate 3-epimerase"/>
    <property type="match status" value="1"/>
</dbReference>
<comment type="cofactor">
    <cofactor evidence="6">
        <name>Fe(2+)</name>
        <dbReference type="ChEBI" id="CHEBI:29033"/>
    </cofactor>
</comment>
<keyword evidence="13" id="KW-0413">Isomerase</keyword>
<dbReference type="GO" id="GO:0004750">
    <property type="term" value="F:D-ribulose-phosphate 3-epimerase activity"/>
    <property type="evidence" value="ECO:0007669"/>
    <property type="project" value="UniProtKB-EC"/>
</dbReference>
<accession>A0A8J2Q850</accession>
<protein>
    <recommendedName>
        <fullName evidence="9">ribulose-phosphate 3-epimerase</fullName>
        <ecNumber evidence="9">5.1.3.1</ecNumber>
    </recommendedName>
</protein>
<keyword evidence="12" id="KW-0106">Calcium</keyword>
<dbReference type="OrthoDB" id="103349at2759"/>